<sequence>MNPSISFTDPGAILGKTFLRIAQVLLVILAVCSGYMAYLASEGLFSGWNIEIDSDLEQLFPGVSPDSWILYLFLGLAVKFLFWFGILAWLERKI</sequence>
<dbReference type="AlphaFoldDB" id="A0A4R6T799"/>
<reference evidence="2 3" key="1">
    <citation type="submission" date="2019-03" db="EMBL/GenBank/DDBJ databases">
        <title>Genomic Encyclopedia of Type Strains, Phase III (KMG-III): the genomes of soil and plant-associated and newly described type strains.</title>
        <authorList>
            <person name="Whitman W."/>
        </authorList>
    </citation>
    <scope>NUCLEOTIDE SEQUENCE [LARGE SCALE GENOMIC DNA]</scope>
    <source>
        <strain evidence="2 3">CECT 8446</strain>
    </source>
</reference>
<keyword evidence="1" id="KW-1133">Transmembrane helix</keyword>
<comment type="caution">
    <text evidence="2">The sequence shown here is derived from an EMBL/GenBank/DDBJ whole genome shotgun (WGS) entry which is preliminary data.</text>
</comment>
<keyword evidence="1" id="KW-0812">Transmembrane</keyword>
<organism evidence="2 3">
    <name type="scientific">Algoriphagus boseongensis</name>
    <dbReference type="NCBI Taxonomy" id="1442587"/>
    <lineage>
        <taxon>Bacteria</taxon>
        <taxon>Pseudomonadati</taxon>
        <taxon>Bacteroidota</taxon>
        <taxon>Cytophagia</taxon>
        <taxon>Cytophagales</taxon>
        <taxon>Cyclobacteriaceae</taxon>
        <taxon>Algoriphagus</taxon>
    </lineage>
</organism>
<dbReference type="Proteomes" id="UP000294535">
    <property type="component" value="Unassembled WGS sequence"/>
</dbReference>
<protein>
    <submittedName>
        <fullName evidence="2">Uncharacterized protein</fullName>
    </submittedName>
</protein>
<evidence type="ECO:0000313" key="2">
    <source>
        <dbReference type="EMBL" id="TDQ17446.1"/>
    </source>
</evidence>
<dbReference type="EMBL" id="SNYF01000006">
    <property type="protein sequence ID" value="TDQ17446.1"/>
    <property type="molecule type" value="Genomic_DNA"/>
</dbReference>
<feature type="transmembrane region" description="Helical" evidence="1">
    <location>
        <begin position="21"/>
        <end position="40"/>
    </location>
</feature>
<keyword evidence="3" id="KW-1185">Reference proteome</keyword>
<proteinExistence type="predicted"/>
<gene>
    <name evidence="2" type="ORF">DFQ04_2100</name>
</gene>
<evidence type="ECO:0000256" key="1">
    <source>
        <dbReference type="SAM" id="Phobius"/>
    </source>
</evidence>
<feature type="transmembrane region" description="Helical" evidence="1">
    <location>
        <begin position="68"/>
        <end position="90"/>
    </location>
</feature>
<name>A0A4R6T799_9BACT</name>
<accession>A0A4R6T799</accession>
<keyword evidence="1" id="KW-0472">Membrane</keyword>
<dbReference type="RefSeq" id="WP_133555493.1">
    <property type="nucleotide sequence ID" value="NZ_SNYF01000006.1"/>
</dbReference>
<evidence type="ECO:0000313" key="3">
    <source>
        <dbReference type="Proteomes" id="UP000294535"/>
    </source>
</evidence>
<dbReference type="OrthoDB" id="825832at2"/>